<dbReference type="InterPro" id="IPR004629">
    <property type="entry name" value="WecG_TagA_CpsF"/>
</dbReference>
<protein>
    <submittedName>
        <fullName evidence="3">Glycosyl transferase, WecB/TagA/CpsF family</fullName>
    </submittedName>
</protein>
<dbReference type="Pfam" id="PF03808">
    <property type="entry name" value="Glyco_tran_WecG"/>
    <property type="match status" value="1"/>
</dbReference>
<dbReference type="RefSeq" id="WP_170161294.1">
    <property type="nucleotide sequence ID" value="NZ_AP017928.1"/>
</dbReference>
<name>A0A286P4I5_9GAMM</name>
<keyword evidence="2 3" id="KW-0808">Transferase</keyword>
<accession>A0A286P4I5</accession>
<sequence length="251" mass="28011">MDNERIDIFGVPVDVVDFPRSLATVDELLRGDGVGVIAAVNPEKIMRAREDSRLLQALRSAKLLIPDGIGVVWATRWLGLGRPSRVPGADLMPAICEMGAAQGRKVFLFGASPEVNGKVARILPERYPGLHIAGRQHGYVREPDMSKLVADINASQAEILFVALGSPRQEFWMTQHVRELSVKVCQGVGGSFDVIAGKVRRAPLLLRRMHLEWFYRLAREPRRLGRQSELPRFAWCVIRAKWANRSSPAMN</sequence>
<reference evidence="3 4" key="1">
    <citation type="submission" date="2016-12" db="EMBL/GenBank/DDBJ databases">
        <title>Genome sequencing of Methylocaldum marinum.</title>
        <authorList>
            <person name="Takeuchi M."/>
            <person name="Kamagata Y."/>
            <person name="Hiraoka S."/>
            <person name="Oshima K."/>
            <person name="Hattori M."/>
            <person name="Iwasaki W."/>
        </authorList>
    </citation>
    <scope>NUCLEOTIDE SEQUENCE [LARGE SCALE GENOMIC DNA]</scope>
    <source>
        <strain evidence="3 4">S8</strain>
    </source>
</reference>
<evidence type="ECO:0000256" key="2">
    <source>
        <dbReference type="ARBA" id="ARBA00022679"/>
    </source>
</evidence>
<dbReference type="CDD" id="cd06533">
    <property type="entry name" value="Glyco_transf_WecG_TagA"/>
    <property type="match status" value="1"/>
</dbReference>
<keyword evidence="4" id="KW-1185">Reference proteome</keyword>
<dbReference type="EMBL" id="AP017928">
    <property type="protein sequence ID" value="BBA37567.1"/>
    <property type="molecule type" value="Genomic_DNA"/>
</dbReference>
<organism evidence="3 4">
    <name type="scientific">Methylocaldum marinum</name>
    <dbReference type="NCBI Taxonomy" id="1432792"/>
    <lineage>
        <taxon>Bacteria</taxon>
        <taxon>Pseudomonadati</taxon>
        <taxon>Pseudomonadota</taxon>
        <taxon>Gammaproteobacteria</taxon>
        <taxon>Methylococcales</taxon>
        <taxon>Methylococcaceae</taxon>
        <taxon>Methylocaldum</taxon>
    </lineage>
</organism>
<proteinExistence type="predicted"/>
<dbReference type="PANTHER" id="PTHR34136:SF1">
    <property type="entry name" value="UDP-N-ACETYL-D-MANNOSAMINURONIC ACID TRANSFERASE"/>
    <property type="match status" value="1"/>
</dbReference>
<dbReference type="PANTHER" id="PTHR34136">
    <property type="match status" value="1"/>
</dbReference>
<evidence type="ECO:0000313" key="3">
    <source>
        <dbReference type="EMBL" id="BBA37567.1"/>
    </source>
</evidence>
<evidence type="ECO:0000256" key="1">
    <source>
        <dbReference type="ARBA" id="ARBA00022676"/>
    </source>
</evidence>
<dbReference type="NCBIfam" id="TIGR00696">
    <property type="entry name" value="wecG_tagA_cpsF"/>
    <property type="match status" value="1"/>
</dbReference>
<dbReference type="Proteomes" id="UP000266313">
    <property type="component" value="Chromosome"/>
</dbReference>
<gene>
    <name evidence="3" type="ORF">sS8_5650</name>
</gene>
<keyword evidence="1" id="KW-0328">Glycosyltransferase</keyword>
<dbReference type="AlphaFoldDB" id="A0A286P4I5"/>
<dbReference type="KEGG" id="mmai:sS8_5650"/>
<dbReference type="GO" id="GO:0016758">
    <property type="term" value="F:hexosyltransferase activity"/>
    <property type="evidence" value="ECO:0007669"/>
    <property type="project" value="TreeGrafter"/>
</dbReference>
<evidence type="ECO:0000313" key="4">
    <source>
        <dbReference type="Proteomes" id="UP000266313"/>
    </source>
</evidence>